<dbReference type="Proteomes" id="UP001562425">
    <property type="component" value="Unassembled WGS sequence"/>
</dbReference>
<keyword evidence="3" id="KW-0964">Secreted</keyword>
<evidence type="ECO:0000313" key="8">
    <source>
        <dbReference type="EMBL" id="KAL1376563.1"/>
    </source>
</evidence>
<dbReference type="InterPro" id="IPR034763">
    <property type="entry name" value="P14a_insect"/>
</dbReference>
<comment type="caution">
    <text evidence="8">The sequence shown here is derived from an EMBL/GenBank/DDBJ whole genome shotgun (WGS) entry which is preliminary data.</text>
</comment>
<reference evidence="8 9" key="1">
    <citation type="submission" date="2024-05" db="EMBL/GenBank/DDBJ databases">
        <title>Culex pipiens pipiens assembly and annotation.</title>
        <authorList>
            <person name="Alout H."/>
            <person name="Durand T."/>
        </authorList>
    </citation>
    <scope>NUCLEOTIDE SEQUENCE [LARGE SCALE GENOMIC DNA]</scope>
    <source>
        <strain evidence="8">HA-2024</strain>
        <tissue evidence="8">Whole body</tissue>
    </source>
</reference>
<feature type="domain" description="SCP" evidence="7">
    <location>
        <begin position="65"/>
        <end position="229"/>
    </location>
</feature>
<evidence type="ECO:0000256" key="3">
    <source>
        <dbReference type="ARBA" id="ARBA00022525"/>
    </source>
</evidence>
<dbReference type="AlphaFoldDB" id="A0ABD1CJJ2"/>
<dbReference type="FunFam" id="3.40.33.10:FF:000007">
    <property type="entry name" value="Venom allergen"/>
    <property type="match status" value="1"/>
</dbReference>
<evidence type="ECO:0000313" key="9">
    <source>
        <dbReference type="Proteomes" id="UP001562425"/>
    </source>
</evidence>
<dbReference type="InterPro" id="IPR002413">
    <property type="entry name" value="V5_allergen-like"/>
</dbReference>
<name>A0ABD1CJJ2_CULPP</name>
<sequence>MKLVTVGKIYLGFSSYRWLVISTQQTNYCDPKLCPKGGPHIACHGLTTLATSCGSGSQETSLDSSLQALILDLHNKLRSKVASGQQTYAANAFYPQAARMATLQWDNELAAIAANNARRCVYGHDKCRNTIAFPYAGQNIAMFSYSGQTFTVNELITGFVNDWFAEFKDANPNYVASYPKGYTGPDIGHFTQIVSDRTNRIGCSLVKYDEDGWTNQYFVCNYALTNIIGQPIYAAGNACSKCTSGCNAAYPGLCNANESVSPIP</sequence>
<keyword evidence="5" id="KW-0325">Glycoprotein</keyword>
<dbReference type="EMBL" id="JBEHCU010011588">
    <property type="protein sequence ID" value="KAL1376563.1"/>
    <property type="molecule type" value="Genomic_DNA"/>
</dbReference>
<keyword evidence="9" id="KW-1185">Reference proteome</keyword>
<dbReference type="CDD" id="cd05380">
    <property type="entry name" value="CAP_euk"/>
    <property type="match status" value="1"/>
</dbReference>
<dbReference type="SMART" id="SM00198">
    <property type="entry name" value="SCP"/>
    <property type="match status" value="1"/>
</dbReference>
<dbReference type="SUPFAM" id="SSF55797">
    <property type="entry name" value="PR-1-like"/>
    <property type="match status" value="1"/>
</dbReference>
<gene>
    <name evidence="8" type="ORF">pipiens_016834</name>
</gene>
<dbReference type="InterPro" id="IPR035940">
    <property type="entry name" value="CAP_sf"/>
</dbReference>
<comment type="similarity">
    <text evidence="2">Belongs to the CRISP family.</text>
</comment>
<dbReference type="Pfam" id="PF00188">
    <property type="entry name" value="CAP"/>
    <property type="match status" value="1"/>
</dbReference>
<protein>
    <recommendedName>
        <fullName evidence="6">Venom allergen-1</fullName>
    </recommendedName>
</protein>
<dbReference type="InterPro" id="IPR014044">
    <property type="entry name" value="CAP_dom"/>
</dbReference>
<dbReference type="GO" id="GO:0005576">
    <property type="term" value="C:extracellular region"/>
    <property type="evidence" value="ECO:0007669"/>
    <property type="project" value="UniProtKB-SubCell"/>
</dbReference>
<dbReference type="PANTHER" id="PTHR10334">
    <property type="entry name" value="CYSTEINE-RICH SECRETORY PROTEIN-RELATED"/>
    <property type="match status" value="1"/>
</dbReference>
<evidence type="ECO:0000256" key="4">
    <source>
        <dbReference type="ARBA" id="ARBA00022729"/>
    </source>
</evidence>
<accession>A0ABD1CJJ2</accession>
<evidence type="ECO:0000259" key="7">
    <source>
        <dbReference type="SMART" id="SM00198"/>
    </source>
</evidence>
<evidence type="ECO:0000256" key="2">
    <source>
        <dbReference type="ARBA" id="ARBA00009923"/>
    </source>
</evidence>
<proteinExistence type="inferred from homology"/>
<dbReference type="InterPro" id="IPR001283">
    <property type="entry name" value="CRISP-related"/>
</dbReference>
<keyword evidence="4" id="KW-0732">Signal</keyword>
<evidence type="ECO:0000256" key="1">
    <source>
        <dbReference type="ARBA" id="ARBA00004613"/>
    </source>
</evidence>
<dbReference type="Gene3D" id="3.40.33.10">
    <property type="entry name" value="CAP"/>
    <property type="match status" value="1"/>
</dbReference>
<dbReference type="PIRSF" id="PIRSF038921">
    <property type="entry name" value="P14a"/>
    <property type="match status" value="1"/>
</dbReference>
<comment type="subcellular location">
    <subcellularLocation>
        <location evidence="1">Secreted</location>
    </subcellularLocation>
</comment>
<organism evidence="8 9">
    <name type="scientific">Culex pipiens pipiens</name>
    <name type="common">Northern house mosquito</name>
    <dbReference type="NCBI Taxonomy" id="38569"/>
    <lineage>
        <taxon>Eukaryota</taxon>
        <taxon>Metazoa</taxon>
        <taxon>Ecdysozoa</taxon>
        <taxon>Arthropoda</taxon>
        <taxon>Hexapoda</taxon>
        <taxon>Insecta</taxon>
        <taxon>Pterygota</taxon>
        <taxon>Neoptera</taxon>
        <taxon>Endopterygota</taxon>
        <taxon>Diptera</taxon>
        <taxon>Nematocera</taxon>
        <taxon>Culicoidea</taxon>
        <taxon>Culicidae</taxon>
        <taxon>Culicinae</taxon>
        <taxon>Culicini</taxon>
        <taxon>Culex</taxon>
        <taxon>Culex</taxon>
    </lineage>
</organism>
<evidence type="ECO:0000256" key="6">
    <source>
        <dbReference type="ARBA" id="ARBA00068306"/>
    </source>
</evidence>
<evidence type="ECO:0000256" key="5">
    <source>
        <dbReference type="ARBA" id="ARBA00023180"/>
    </source>
</evidence>
<dbReference type="PRINTS" id="PR00838">
    <property type="entry name" value="V5ALLERGEN"/>
</dbReference>